<dbReference type="PATRIC" id="fig|1195236.3.peg.1938"/>
<name>S0FVD2_RUMCE</name>
<organism evidence="1 2">
    <name type="scientific">Ruminiclostridium cellobioparum subsp. termitidis CT1112</name>
    <dbReference type="NCBI Taxonomy" id="1195236"/>
    <lineage>
        <taxon>Bacteria</taxon>
        <taxon>Bacillati</taxon>
        <taxon>Bacillota</taxon>
        <taxon>Clostridia</taxon>
        <taxon>Eubacteriales</taxon>
        <taxon>Oscillospiraceae</taxon>
        <taxon>Ruminiclostridium</taxon>
    </lineage>
</organism>
<dbReference type="EMBL" id="AORV01000027">
    <property type="protein sequence ID" value="EMS72493.1"/>
    <property type="molecule type" value="Genomic_DNA"/>
</dbReference>
<reference evidence="1 2" key="1">
    <citation type="journal article" date="2013" name="Genome Announc.">
        <title>Draft Genome Sequence of the Cellulolytic, Mesophilic, Anaerobic Bacterium Clostridium termitidis Strain CT1112 (DSM 5398).</title>
        <authorList>
            <person name="Lal S."/>
            <person name="Ramachandran U."/>
            <person name="Zhang X."/>
            <person name="Munir R."/>
            <person name="Sparling R."/>
            <person name="Levin D.B."/>
        </authorList>
    </citation>
    <scope>NUCLEOTIDE SEQUENCE [LARGE SCALE GENOMIC DNA]</scope>
    <source>
        <strain evidence="1 2">CT1112</strain>
    </source>
</reference>
<dbReference type="AlphaFoldDB" id="S0FVD2"/>
<evidence type="ECO:0000313" key="1">
    <source>
        <dbReference type="EMBL" id="EMS72493.1"/>
    </source>
</evidence>
<accession>S0FVD2</accession>
<dbReference type="Proteomes" id="UP000014155">
    <property type="component" value="Unassembled WGS sequence"/>
</dbReference>
<evidence type="ECO:0000313" key="2">
    <source>
        <dbReference type="Proteomes" id="UP000014155"/>
    </source>
</evidence>
<proteinExistence type="predicted"/>
<gene>
    <name evidence="1" type="ORF">CTER_1612</name>
</gene>
<sequence>MLENPFFAKLYKVVIEIVNTLVYNVITLLYIEHVTKLYNEAADIQDIVKGHLWWSWHIGLIETH</sequence>
<keyword evidence="2" id="KW-1185">Reference proteome</keyword>
<comment type="caution">
    <text evidence="1">The sequence shown here is derived from an EMBL/GenBank/DDBJ whole genome shotgun (WGS) entry which is preliminary data.</text>
</comment>
<dbReference type="STRING" id="1195236.CTER_1612"/>
<protein>
    <submittedName>
        <fullName evidence="1">Uncharacterized protein</fullName>
    </submittedName>
</protein>